<reference evidence="2 3" key="1">
    <citation type="submission" date="2020-07" db="EMBL/GenBank/DDBJ databases">
        <title>Comparative genomics of pyrophilous fungi reveals a link between fire events and developmental genes.</title>
        <authorList>
            <consortium name="DOE Joint Genome Institute"/>
            <person name="Steindorff A.S."/>
            <person name="Carver A."/>
            <person name="Calhoun S."/>
            <person name="Stillman K."/>
            <person name="Liu H."/>
            <person name="Lipzen A."/>
            <person name="Pangilinan J."/>
            <person name="Labutti K."/>
            <person name="Bruns T.D."/>
            <person name="Grigoriev I.V."/>
        </authorList>
    </citation>
    <scope>NUCLEOTIDE SEQUENCE [LARGE SCALE GENOMIC DNA]</scope>
    <source>
        <strain evidence="2 3">CBS 144469</strain>
    </source>
</reference>
<dbReference type="AlphaFoldDB" id="A0A8H6H6G5"/>
<feature type="domain" description="DUF6593" evidence="1">
    <location>
        <begin position="64"/>
        <end position="175"/>
    </location>
</feature>
<evidence type="ECO:0000313" key="3">
    <source>
        <dbReference type="Proteomes" id="UP000521943"/>
    </source>
</evidence>
<gene>
    <name evidence="2" type="ORF">DFP72DRAFT_289522</name>
</gene>
<comment type="caution">
    <text evidence="2">The sequence shown here is derived from an EMBL/GenBank/DDBJ whole genome shotgun (WGS) entry which is preliminary data.</text>
</comment>
<dbReference type="Pfam" id="PF20236">
    <property type="entry name" value="DUF6593"/>
    <property type="match status" value="1"/>
</dbReference>
<evidence type="ECO:0000259" key="1">
    <source>
        <dbReference type="Pfam" id="PF20236"/>
    </source>
</evidence>
<name>A0A8H6H6G5_9AGAR</name>
<organism evidence="2 3">
    <name type="scientific">Ephemerocybe angulata</name>
    <dbReference type="NCBI Taxonomy" id="980116"/>
    <lineage>
        <taxon>Eukaryota</taxon>
        <taxon>Fungi</taxon>
        <taxon>Dikarya</taxon>
        <taxon>Basidiomycota</taxon>
        <taxon>Agaricomycotina</taxon>
        <taxon>Agaricomycetes</taxon>
        <taxon>Agaricomycetidae</taxon>
        <taxon>Agaricales</taxon>
        <taxon>Agaricineae</taxon>
        <taxon>Psathyrellaceae</taxon>
        <taxon>Ephemerocybe</taxon>
    </lineage>
</organism>
<sequence>MSTTRYFQPLFLEDRSGSLTGSDFVDVHDRMKLSYRCTRRDTLGSRFIILELSSPRDDAFTRAVVMLDFGGKGELGTVSFGAGCVKMEKYLVNVGGGSAYRRTFLGQNGKTYTWTYRTHEDHEWTCVDASRNVVSFYNLKVPGEPPYANSSGCMLTVEEAYADMACEFLATCMIMRHIVAHNIE</sequence>
<dbReference type="OrthoDB" id="3242031at2759"/>
<proteinExistence type="predicted"/>
<dbReference type="InterPro" id="IPR046528">
    <property type="entry name" value="DUF6593"/>
</dbReference>
<dbReference type="Proteomes" id="UP000521943">
    <property type="component" value="Unassembled WGS sequence"/>
</dbReference>
<accession>A0A8H6H6G5</accession>
<evidence type="ECO:0000313" key="2">
    <source>
        <dbReference type="EMBL" id="KAF6741328.1"/>
    </source>
</evidence>
<keyword evidence="3" id="KW-1185">Reference proteome</keyword>
<dbReference type="EMBL" id="JACGCI010000264">
    <property type="protein sequence ID" value="KAF6741328.1"/>
    <property type="molecule type" value="Genomic_DNA"/>
</dbReference>
<protein>
    <recommendedName>
        <fullName evidence="1">DUF6593 domain-containing protein</fullName>
    </recommendedName>
</protein>